<sequence>MSGGESTADLTDASGLVTAIREAHDRRRRIESEIEDHGEATVRQVADAYDRATDLLDRYEDSATGTGRENFKSYVEFQEAFLELTEDLPEDLPHRDAFETANDGFDKRRLSESDFERARELLSPVADVAGLLDRRTAAKTALRDARSDARRRQSKLSDRIEELEQLTALGDADLDAPVGELREPISNYDEAVREAFRTFRRESSARQVLAFVRDTGQFPLVDYRQPPNDLWEYVRSHAAGAESVPQLLEYAGYSQSKLDHYVDDPTALRTRVGTHRTYLERLDADPLTVGWPPPAADHLRYRLSELIAVVGRFAPESVVADLRSLRSLTDDTEWYARLRESALARTELGEDERERLASGQVAEELDACRTAHEELADALAEYETE</sequence>
<dbReference type="RefSeq" id="WP_227230507.1">
    <property type="nucleotide sequence ID" value="NZ_JAJCVJ010000002.1"/>
</dbReference>
<keyword evidence="2" id="KW-1185">Reference proteome</keyword>
<dbReference type="InterPro" id="IPR055542">
    <property type="entry name" value="DUF7118"/>
</dbReference>
<gene>
    <name evidence="1" type="ORF">ACFPJ5_15080</name>
</gene>
<proteinExistence type="predicted"/>
<dbReference type="EMBL" id="JBHSKX010000002">
    <property type="protein sequence ID" value="MFC5368252.1"/>
    <property type="molecule type" value="Genomic_DNA"/>
</dbReference>
<name>A0ABD5RE02_9EURY</name>
<comment type="caution">
    <text evidence="1">The sequence shown here is derived from an EMBL/GenBank/DDBJ whole genome shotgun (WGS) entry which is preliminary data.</text>
</comment>
<accession>A0ABD5RE02</accession>
<evidence type="ECO:0000313" key="2">
    <source>
        <dbReference type="Proteomes" id="UP001596201"/>
    </source>
</evidence>
<dbReference type="AlphaFoldDB" id="A0ABD5RE02"/>
<organism evidence="1 2">
    <name type="scientific">Salinirubrum litoreum</name>
    <dbReference type="NCBI Taxonomy" id="1126234"/>
    <lineage>
        <taxon>Archaea</taxon>
        <taxon>Methanobacteriati</taxon>
        <taxon>Methanobacteriota</taxon>
        <taxon>Stenosarchaea group</taxon>
        <taxon>Halobacteria</taxon>
        <taxon>Halobacteriales</taxon>
        <taxon>Haloferacaceae</taxon>
        <taxon>Salinirubrum</taxon>
    </lineage>
</organism>
<dbReference type="Pfam" id="PF23432">
    <property type="entry name" value="DUF7118"/>
    <property type="match status" value="1"/>
</dbReference>
<reference evidence="1 2" key="1">
    <citation type="journal article" date="2019" name="Int. J. Syst. Evol. Microbiol.">
        <title>The Global Catalogue of Microorganisms (GCM) 10K type strain sequencing project: providing services to taxonomists for standard genome sequencing and annotation.</title>
        <authorList>
            <consortium name="The Broad Institute Genomics Platform"/>
            <consortium name="The Broad Institute Genome Sequencing Center for Infectious Disease"/>
            <person name="Wu L."/>
            <person name="Ma J."/>
        </authorList>
    </citation>
    <scope>NUCLEOTIDE SEQUENCE [LARGE SCALE GENOMIC DNA]</scope>
    <source>
        <strain evidence="1 2">CGMCC 1.12237</strain>
    </source>
</reference>
<protein>
    <submittedName>
        <fullName evidence="1">Uncharacterized protein</fullName>
    </submittedName>
</protein>
<dbReference type="Proteomes" id="UP001596201">
    <property type="component" value="Unassembled WGS sequence"/>
</dbReference>
<evidence type="ECO:0000313" key="1">
    <source>
        <dbReference type="EMBL" id="MFC5368252.1"/>
    </source>
</evidence>